<gene>
    <name evidence="2" type="ORF">BDV40DRAFT_270483</name>
</gene>
<feature type="signal peptide" evidence="1">
    <location>
        <begin position="1"/>
        <end position="19"/>
    </location>
</feature>
<evidence type="ECO:0000313" key="3">
    <source>
        <dbReference type="Proteomes" id="UP000326950"/>
    </source>
</evidence>
<evidence type="ECO:0000256" key="1">
    <source>
        <dbReference type="SAM" id="SignalP"/>
    </source>
</evidence>
<sequence>MPALLWLVDLGIFCESVQHSKQSKWATLDNKTKGAKGEEIIQKNPNFENCSITLFFSPESLDPLLTPPCLLVRLRGREGHVTCRENAREGAEDSKWKWKHDGVPTLLNSSFCFEGAGDGE</sequence>
<keyword evidence="3" id="KW-1185">Reference proteome</keyword>
<dbReference type="AlphaFoldDB" id="A0A5N6UQ18"/>
<dbReference type="EMBL" id="ML738656">
    <property type="protein sequence ID" value="KAE8160533.1"/>
    <property type="molecule type" value="Genomic_DNA"/>
</dbReference>
<keyword evidence="1" id="KW-0732">Signal</keyword>
<accession>A0A5N6UQ18</accession>
<organism evidence="2 3">
    <name type="scientific">Aspergillus tamarii</name>
    <dbReference type="NCBI Taxonomy" id="41984"/>
    <lineage>
        <taxon>Eukaryota</taxon>
        <taxon>Fungi</taxon>
        <taxon>Dikarya</taxon>
        <taxon>Ascomycota</taxon>
        <taxon>Pezizomycotina</taxon>
        <taxon>Eurotiomycetes</taxon>
        <taxon>Eurotiomycetidae</taxon>
        <taxon>Eurotiales</taxon>
        <taxon>Aspergillaceae</taxon>
        <taxon>Aspergillus</taxon>
        <taxon>Aspergillus subgen. Circumdati</taxon>
    </lineage>
</organism>
<feature type="chain" id="PRO_5024968721" description="Ig-like domain-containing protein" evidence="1">
    <location>
        <begin position="20"/>
        <end position="120"/>
    </location>
</feature>
<evidence type="ECO:0008006" key="4">
    <source>
        <dbReference type="Google" id="ProtNLM"/>
    </source>
</evidence>
<evidence type="ECO:0000313" key="2">
    <source>
        <dbReference type="EMBL" id="KAE8160533.1"/>
    </source>
</evidence>
<name>A0A5N6UQ18_ASPTM</name>
<reference evidence="2 3" key="1">
    <citation type="submission" date="2019-04" db="EMBL/GenBank/DDBJ databases">
        <title>Friends and foes A comparative genomics study of 23 Aspergillus species from section Flavi.</title>
        <authorList>
            <consortium name="DOE Joint Genome Institute"/>
            <person name="Kjaerbolling I."/>
            <person name="Vesth T."/>
            <person name="Frisvad J.C."/>
            <person name="Nybo J.L."/>
            <person name="Theobald S."/>
            <person name="Kildgaard S."/>
            <person name="Isbrandt T."/>
            <person name="Kuo A."/>
            <person name="Sato A."/>
            <person name="Lyhne E.K."/>
            <person name="Kogle M.E."/>
            <person name="Wiebenga A."/>
            <person name="Kun R.S."/>
            <person name="Lubbers R.J."/>
            <person name="Makela M.R."/>
            <person name="Barry K."/>
            <person name="Chovatia M."/>
            <person name="Clum A."/>
            <person name="Daum C."/>
            <person name="Haridas S."/>
            <person name="He G."/>
            <person name="LaButti K."/>
            <person name="Lipzen A."/>
            <person name="Mondo S."/>
            <person name="Riley R."/>
            <person name="Salamov A."/>
            <person name="Simmons B.A."/>
            <person name="Magnuson J.K."/>
            <person name="Henrissat B."/>
            <person name="Mortensen U.H."/>
            <person name="Larsen T.O."/>
            <person name="Devries R.P."/>
            <person name="Grigoriev I.V."/>
            <person name="Machida M."/>
            <person name="Baker S.E."/>
            <person name="Andersen M.R."/>
        </authorList>
    </citation>
    <scope>NUCLEOTIDE SEQUENCE [LARGE SCALE GENOMIC DNA]</scope>
    <source>
        <strain evidence="2 3">CBS 117626</strain>
    </source>
</reference>
<proteinExistence type="predicted"/>
<dbReference type="Proteomes" id="UP000326950">
    <property type="component" value="Unassembled WGS sequence"/>
</dbReference>
<protein>
    <recommendedName>
        <fullName evidence="4">Ig-like domain-containing protein</fullName>
    </recommendedName>
</protein>